<name>A0ACB8TCZ2_9AGAM</name>
<evidence type="ECO:0000313" key="2">
    <source>
        <dbReference type="Proteomes" id="UP000814140"/>
    </source>
</evidence>
<comment type="caution">
    <text evidence="1">The sequence shown here is derived from an EMBL/GenBank/DDBJ whole genome shotgun (WGS) entry which is preliminary data.</text>
</comment>
<sequence length="319" mass="36511">MANATPLRSRSSRHRPLRRRPAALVLSRISLGFPAAIDLEDVKLVLDASIHMESDNNTRASLDADIALCCLRTKFLHETWSTSLQVLFHATRTPETGWLSPNAQWRNAKYMEDESVIFQLSVDRYRLSETSAFACCLAFRDSLPWEGSGAQYDEASKMRRKLYQLYGAMSGHGTRESEPPPTWKLRWQAEVGRPPSHLRWNVDIAAEQIHRHRALELQSTPSCTSDNGQCGILEDYVDAMRVLEHLKHKPRAVIWLNRRPRYSSEEDVLETQKLPRLRRTRTMRALAKMRLTTDDRSPIFPDVAYETIRPCSPSPGSIS</sequence>
<keyword evidence="2" id="KW-1185">Reference proteome</keyword>
<dbReference type="Proteomes" id="UP000814140">
    <property type="component" value="Unassembled WGS sequence"/>
</dbReference>
<reference evidence="1" key="1">
    <citation type="submission" date="2021-03" db="EMBL/GenBank/DDBJ databases">
        <authorList>
            <consortium name="DOE Joint Genome Institute"/>
            <person name="Ahrendt S."/>
            <person name="Looney B.P."/>
            <person name="Miyauchi S."/>
            <person name="Morin E."/>
            <person name="Drula E."/>
            <person name="Courty P.E."/>
            <person name="Chicoki N."/>
            <person name="Fauchery L."/>
            <person name="Kohler A."/>
            <person name="Kuo A."/>
            <person name="Labutti K."/>
            <person name="Pangilinan J."/>
            <person name="Lipzen A."/>
            <person name="Riley R."/>
            <person name="Andreopoulos W."/>
            <person name="He G."/>
            <person name="Johnson J."/>
            <person name="Barry K.W."/>
            <person name="Grigoriev I.V."/>
            <person name="Nagy L."/>
            <person name="Hibbett D."/>
            <person name="Henrissat B."/>
            <person name="Matheny P.B."/>
            <person name="Labbe J."/>
            <person name="Martin F."/>
        </authorList>
    </citation>
    <scope>NUCLEOTIDE SEQUENCE</scope>
    <source>
        <strain evidence="1">HHB10654</strain>
    </source>
</reference>
<dbReference type="EMBL" id="MU277193">
    <property type="protein sequence ID" value="KAI0066340.1"/>
    <property type="molecule type" value="Genomic_DNA"/>
</dbReference>
<reference evidence="1" key="2">
    <citation type="journal article" date="2022" name="New Phytol.">
        <title>Evolutionary transition to the ectomycorrhizal habit in the genomes of a hyperdiverse lineage of mushroom-forming fungi.</title>
        <authorList>
            <person name="Looney B."/>
            <person name="Miyauchi S."/>
            <person name="Morin E."/>
            <person name="Drula E."/>
            <person name="Courty P.E."/>
            <person name="Kohler A."/>
            <person name="Kuo A."/>
            <person name="LaButti K."/>
            <person name="Pangilinan J."/>
            <person name="Lipzen A."/>
            <person name="Riley R."/>
            <person name="Andreopoulos W."/>
            <person name="He G."/>
            <person name="Johnson J."/>
            <person name="Nolan M."/>
            <person name="Tritt A."/>
            <person name="Barry K.W."/>
            <person name="Grigoriev I.V."/>
            <person name="Nagy L.G."/>
            <person name="Hibbett D."/>
            <person name="Henrissat B."/>
            <person name="Matheny P.B."/>
            <person name="Labbe J."/>
            <person name="Martin F.M."/>
        </authorList>
    </citation>
    <scope>NUCLEOTIDE SEQUENCE</scope>
    <source>
        <strain evidence="1">HHB10654</strain>
    </source>
</reference>
<gene>
    <name evidence="1" type="ORF">BV25DRAFT_1821259</name>
</gene>
<proteinExistence type="predicted"/>
<organism evidence="1 2">
    <name type="scientific">Artomyces pyxidatus</name>
    <dbReference type="NCBI Taxonomy" id="48021"/>
    <lineage>
        <taxon>Eukaryota</taxon>
        <taxon>Fungi</taxon>
        <taxon>Dikarya</taxon>
        <taxon>Basidiomycota</taxon>
        <taxon>Agaricomycotina</taxon>
        <taxon>Agaricomycetes</taxon>
        <taxon>Russulales</taxon>
        <taxon>Auriscalpiaceae</taxon>
        <taxon>Artomyces</taxon>
    </lineage>
</organism>
<protein>
    <submittedName>
        <fullName evidence="1">Uncharacterized protein</fullName>
    </submittedName>
</protein>
<evidence type="ECO:0000313" key="1">
    <source>
        <dbReference type="EMBL" id="KAI0066340.1"/>
    </source>
</evidence>
<accession>A0ACB8TCZ2</accession>